<dbReference type="Proteomes" id="UP000028870">
    <property type="component" value="Unassembled WGS sequence"/>
</dbReference>
<evidence type="ECO:0000313" key="2">
    <source>
        <dbReference type="EMBL" id="CDO10946.1"/>
    </source>
</evidence>
<dbReference type="InterPro" id="IPR011008">
    <property type="entry name" value="Dimeric_a/b-barrel"/>
</dbReference>
<evidence type="ECO:0000313" key="3">
    <source>
        <dbReference type="Proteomes" id="UP000028870"/>
    </source>
</evidence>
<evidence type="ECO:0000259" key="1">
    <source>
        <dbReference type="PROSITE" id="PS51502"/>
    </source>
</evidence>
<reference evidence="2" key="1">
    <citation type="submission" date="2014-03" db="EMBL/GenBank/DDBJ databases">
        <title>Draft Genome Sequence of Mycobacterium cosmeticum DSM 44829.</title>
        <authorList>
            <person name="Croce O."/>
            <person name="Robert C."/>
            <person name="Raoult D."/>
            <person name="Drancourt M."/>
        </authorList>
    </citation>
    <scope>NUCLEOTIDE SEQUENCE [LARGE SCALE GENOMIC DNA]</scope>
    <source>
        <strain evidence="2">DSM 44829</strain>
    </source>
</reference>
<protein>
    <submittedName>
        <fullName evidence="2">Stress responsive A/B barrel domain family protein</fullName>
    </submittedName>
</protein>
<organism evidence="2 3">
    <name type="scientific">Mycolicibacterium cosmeticum</name>
    <dbReference type="NCBI Taxonomy" id="258533"/>
    <lineage>
        <taxon>Bacteria</taxon>
        <taxon>Bacillati</taxon>
        <taxon>Actinomycetota</taxon>
        <taxon>Actinomycetes</taxon>
        <taxon>Mycobacteriales</taxon>
        <taxon>Mycobacteriaceae</taxon>
        <taxon>Mycolicibacterium</taxon>
    </lineage>
</organism>
<dbReference type="SUPFAM" id="SSF54909">
    <property type="entry name" value="Dimeric alpha+beta barrel"/>
    <property type="match status" value="1"/>
</dbReference>
<dbReference type="EMBL" id="CCBB010000003">
    <property type="protein sequence ID" value="CDO10946.1"/>
    <property type="molecule type" value="Genomic_DNA"/>
</dbReference>
<dbReference type="AlphaFoldDB" id="W9B8E6"/>
<keyword evidence="3" id="KW-1185">Reference proteome</keyword>
<comment type="caution">
    <text evidence="2">The sequence shown here is derived from an EMBL/GenBank/DDBJ whole genome shotgun (WGS) entry which is preliminary data.</text>
</comment>
<name>W9B8E6_MYCCO</name>
<dbReference type="STRING" id="258533.BN977_05787"/>
<dbReference type="Gene3D" id="3.30.70.100">
    <property type="match status" value="1"/>
</dbReference>
<reference evidence="2" key="2">
    <citation type="submission" date="2014-03" db="EMBL/GenBank/DDBJ databases">
        <authorList>
            <person name="Urmite Genomes"/>
        </authorList>
    </citation>
    <scope>NUCLEOTIDE SEQUENCE</scope>
    <source>
        <strain evidence="2">DSM 44829</strain>
    </source>
</reference>
<dbReference type="OrthoDB" id="7565202at2"/>
<gene>
    <name evidence="2" type="ORF">BN977_05787</name>
</gene>
<dbReference type="Pfam" id="PF07876">
    <property type="entry name" value="Dabb"/>
    <property type="match status" value="1"/>
</dbReference>
<proteinExistence type="predicted"/>
<accession>W9B8E6</accession>
<dbReference type="InterPro" id="IPR013097">
    <property type="entry name" value="Dabb"/>
</dbReference>
<feature type="domain" description="Stress-response A/B barrel" evidence="1">
    <location>
        <begin position="220"/>
        <end position="315"/>
    </location>
</feature>
<dbReference type="eggNOG" id="ENOG50338BS">
    <property type="taxonomic scope" value="Bacteria"/>
</dbReference>
<sequence length="332" mass="37238">MSEVLVVDRVVTEPGCARRFVDSYLAGYAPAARRRGMTLREVLVSPPIWFDDRANVVTITWSLPDAQAWWRMTWQGRPDPAVAQWWDSVSDLITQRSRSVASAAADVTVEDVPALPPATSEHSVETLGVTRLIETTETDRERIMAELRAAAQRSGALTWIVQPTLPGSRNGGDILAHLRFADDTAWRQADFDTVLDDPAITHVNGATYRGRARHRGTGTVYRTLLLRVTPETDAATVAAFEHELAMMPRYVSTITAWQLSRVDEAIGTSEWTHVFEQEFTDVDGLMGPYLMHPIHWAVVDRWFDPETTDMIVRDRVCHSFCAAPESILRQPV</sequence>
<dbReference type="SMART" id="SM00886">
    <property type="entry name" value="Dabb"/>
    <property type="match status" value="1"/>
</dbReference>
<dbReference type="PROSITE" id="PS51502">
    <property type="entry name" value="S_R_A_B_BARREL"/>
    <property type="match status" value="1"/>
</dbReference>